<dbReference type="InterPro" id="IPR043129">
    <property type="entry name" value="ATPase_NBD"/>
</dbReference>
<proteinExistence type="predicted"/>
<dbReference type="EMBL" id="CP081869">
    <property type="protein sequence ID" value="QZO01902.1"/>
    <property type="molecule type" value="Genomic_DNA"/>
</dbReference>
<evidence type="ECO:0000259" key="1">
    <source>
        <dbReference type="Pfam" id="PF00814"/>
    </source>
</evidence>
<dbReference type="KEGG" id="cmet:K6K41_11525"/>
<dbReference type="Gene3D" id="3.30.420.40">
    <property type="match status" value="2"/>
</dbReference>
<keyword evidence="3" id="KW-1185">Reference proteome</keyword>
<dbReference type="GO" id="GO:0002949">
    <property type="term" value="P:tRNA threonylcarbamoyladenosine modification"/>
    <property type="evidence" value="ECO:0007669"/>
    <property type="project" value="InterPro"/>
</dbReference>
<evidence type="ECO:0000313" key="3">
    <source>
        <dbReference type="Proteomes" id="UP000825701"/>
    </source>
</evidence>
<feature type="domain" description="Gcp-like" evidence="1">
    <location>
        <begin position="35"/>
        <end position="129"/>
    </location>
</feature>
<dbReference type="Pfam" id="PF00814">
    <property type="entry name" value="TsaD"/>
    <property type="match status" value="1"/>
</dbReference>
<dbReference type="EC" id="2.3.1.234" evidence="2"/>
<protein>
    <submittedName>
        <fullName evidence="2">tRNA (Adenosine(37)-N6)-threonylcarbamoyltransferase complex dimerization subunit type 1 TsaB</fullName>
        <ecNumber evidence="2">2.3.1.234</ecNumber>
    </submittedName>
</protein>
<sequence>MRVLAVDTALSACSVAVVETAEADALAHVSSIAMARGHAEALMPEVARVLEAAGGLEGIERVAVTVGPGSFTGLRVGLACARAIGLGAKIPVVGVTTLSALAAPWLALGDGATPVAVAIDARHERVFFQAFSADGRPLVTARLIEARDAARALGDGAAILVGSGAALVAAHAPPSARMVAGDAPDPLWVARLGAACDAPTSAPKPLYLKAADAHPQTQGRIARR</sequence>
<dbReference type="InterPro" id="IPR022496">
    <property type="entry name" value="T6A_TsaB"/>
</dbReference>
<dbReference type="GO" id="GO:0061711">
    <property type="term" value="F:tRNA N(6)-L-threonylcarbamoyladenine synthase activity"/>
    <property type="evidence" value="ECO:0007669"/>
    <property type="project" value="UniProtKB-EC"/>
</dbReference>
<dbReference type="PANTHER" id="PTHR11735">
    <property type="entry name" value="TRNA N6-ADENOSINE THREONYLCARBAMOYLTRANSFERASE"/>
    <property type="match status" value="1"/>
</dbReference>
<gene>
    <name evidence="2" type="primary">tsaB</name>
    <name evidence="2" type="ORF">K6K41_11525</name>
</gene>
<evidence type="ECO:0000313" key="2">
    <source>
        <dbReference type="EMBL" id="QZO01902.1"/>
    </source>
</evidence>
<reference evidence="2" key="1">
    <citation type="submission" date="2021-08" db="EMBL/GenBank/DDBJ databases">
        <authorList>
            <person name="Zhang H."/>
            <person name="Xu M."/>
            <person name="Yu Z."/>
            <person name="Yang L."/>
            <person name="Cai Y."/>
        </authorList>
    </citation>
    <scope>NUCLEOTIDE SEQUENCE</scope>
    <source>
        <strain evidence="2">CHL1</strain>
    </source>
</reference>
<accession>A0A9E6RCS1</accession>
<dbReference type="AlphaFoldDB" id="A0A9E6RCS1"/>
<organism evidence="2 3">
    <name type="scientific">Chenggangzhangella methanolivorans</name>
    <dbReference type="NCBI Taxonomy" id="1437009"/>
    <lineage>
        <taxon>Bacteria</taxon>
        <taxon>Pseudomonadati</taxon>
        <taxon>Pseudomonadota</taxon>
        <taxon>Alphaproteobacteria</taxon>
        <taxon>Hyphomicrobiales</taxon>
        <taxon>Methylopilaceae</taxon>
        <taxon>Chenggangzhangella</taxon>
    </lineage>
</organism>
<dbReference type="NCBIfam" id="TIGR03725">
    <property type="entry name" value="T6A_YeaZ"/>
    <property type="match status" value="1"/>
</dbReference>
<dbReference type="Proteomes" id="UP000825701">
    <property type="component" value="Chromosome"/>
</dbReference>
<name>A0A9E6RCS1_9HYPH</name>
<dbReference type="InterPro" id="IPR000905">
    <property type="entry name" value="Gcp-like_dom"/>
</dbReference>
<dbReference type="PANTHER" id="PTHR11735:SF11">
    <property type="entry name" value="TRNA THREONYLCARBAMOYLADENOSINE BIOSYNTHESIS PROTEIN TSAB"/>
    <property type="match status" value="1"/>
</dbReference>
<dbReference type="GO" id="GO:0005829">
    <property type="term" value="C:cytosol"/>
    <property type="evidence" value="ECO:0007669"/>
    <property type="project" value="TreeGrafter"/>
</dbReference>
<keyword evidence="2" id="KW-0012">Acyltransferase</keyword>
<dbReference type="RefSeq" id="WP_261405260.1">
    <property type="nucleotide sequence ID" value="NZ_CP081869.1"/>
</dbReference>
<dbReference type="SUPFAM" id="SSF53067">
    <property type="entry name" value="Actin-like ATPase domain"/>
    <property type="match status" value="1"/>
</dbReference>
<keyword evidence="2" id="KW-0808">Transferase</keyword>